<evidence type="ECO:0000256" key="1">
    <source>
        <dbReference type="SAM" id="MobiDB-lite"/>
    </source>
</evidence>
<dbReference type="AlphaFoldDB" id="A0A174I7E6"/>
<dbReference type="Pfam" id="PF05861">
    <property type="entry name" value="PhnI"/>
    <property type="match status" value="1"/>
</dbReference>
<proteinExistence type="predicted"/>
<organism evidence="2 3">
    <name type="scientific">Faecalicatena contorta</name>
    <dbReference type="NCBI Taxonomy" id="39482"/>
    <lineage>
        <taxon>Bacteria</taxon>
        <taxon>Bacillati</taxon>
        <taxon>Bacillota</taxon>
        <taxon>Clostridia</taxon>
        <taxon>Lachnospirales</taxon>
        <taxon>Lachnospiraceae</taxon>
        <taxon>Faecalicatena</taxon>
    </lineage>
</organism>
<dbReference type="EMBL" id="CYZU01000036">
    <property type="protein sequence ID" value="CUO81140.1"/>
    <property type="molecule type" value="Genomic_DNA"/>
</dbReference>
<dbReference type="OrthoDB" id="9790536at2"/>
<gene>
    <name evidence="2" type="ORF">ERS852491_03376</name>
</gene>
<dbReference type="STRING" id="39482.ERS852491_03376"/>
<dbReference type="RefSeq" id="WP_050641487.1">
    <property type="nucleotide sequence ID" value="NZ_CABKUE010000009.1"/>
</dbReference>
<feature type="region of interest" description="Disordered" evidence="1">
    <location>
        <begin position="373"/>
        <end position="392"/>
    </location>
</feature>
<protein>
    <submittedName>
        <fullName evidence="2">Bacterial phosphonate metabolism protein (PhnI)</fullName>
    </submittedName>
</protein>
<name>A0A174I7E6_9FIRM</name>
<dbReference type="Proteomes" id="UP000095544">
    <property type="component" value="Unassembled WGS sequence"/>
</dbReference>
<reference evidence="2 3" key="1">
    <citation type="submission" date="2015-09" db="EMBL/GenBank/DDBJ databases">
        <authorList>
            <consortium name="Pathogen Informatics"/>
        </authorList>
    </citation>
    <scope>NUCLEOTIDE SEQUENCE [LARGE SCALE GENOMIC DNA]</scope>
    <source>
        <strain evidence="2 3">2789STDY5834876</strain>
    </source>
</reference>
<sequence length="392" mass="43627">MAYVAVTGGKEAIEQSLKLLEIFRESKEDISVTCMKENMALLVDKIMSEAGFYSEEYAALALKQCEGSVEEAVFLLRAYRSTLPRNYYSLPIDTGKMRILRRISAAFKDIPGGQILGPTYDYSHRLLDFSLMEDIMEDNIKGSREDNTKGGTEDRVNHDKPREVQEQIERTVAEDGADIRCSRVTDLLKAENLLEDTAEDNTPPFDVTSSLLTFPAPRSARLQTFARSDAGFLGGVAYSSMRGYGAVHPTVSELRSGYVEVCIPYALNEEEEICIGEILVTEVEALVPSHTETDEEFDKMTLSGGYGLIFGRNENKAIAMSIADAGLETEGSTPSQDEEFVLTHGDCLEMSGFISHLKLPHYVTFQSKLDRVRETDTNGKEGRPLCRETEDE</sequence>
<accession>A0A174I7E6</accession>
<dbReference type="PIRSF" id="PIRSF007313">
    <property type="entry name" value="PhnI"/>
    <property type="match status" value="1"/>
</dbReference>
<evidence type="ECO:0000313" key="3">
    <source>
        <dbReference type="Proteomes" id="UP000095544"/>
    </source>
</evidence>
<dbReference type="InterPro" id="IPR008773">
    <property type="entry name" value="PhnI"/>
</dbReference>
<dbReference type="GO" id="GO:0019634">
    <property type="term" value="P:organic phosphonate metabolic process"/>
    <property type="evidence" value="ECO:0007669"/>
    <property type="project" value="InterPro"/>
</dbReference>
<evidence type="ECO:0000313" key="2">
    <source>
        <dbReference type="EMBL" id="CUO81140.1"/>
    </source>
</evidence>